<feature type="domain" description="EF-hand" evidence="1">
    <location>
        <begin position="131"/>
        <end position="166"/>
    </location>
</feature>
<dbReference type="RefSeq" id="WP_161112174.1">
    <property type="nucleotide sequence ID" value="NZ_WWHY01000001.1"/>
</dbReference>
<evidence type="ECO:0000259" key="1">
    <source>
        <dbReference type="PROSITE" id="PS50222"/>
    </source>
</evidence>
<dbReference type="InterPro" id="IPR011992">
    <property type="entry name" value="EF-hand-dom_pair"/>
</dbReference>
<dbReference type="Gene3D" id="1.10.238.10">
    <property type="entry name" value="EF-hand"/>
    <property type="match status" value="1"/>
</dbReference>
<dbReference type="PROSITE" id="PS50222">
    <property type="entry name" value="EF_HAND_2"/>
    <property type="match status" value="1"/>
</dbReference>
<evidence type="ECO:0000313" key="2">
    <source>
        <dbReference type="EMBL" id="MYR35567.1"/>
    </source>
</evidence>
<dbReference type="SUPFAM" id="SSF47473">
    <property type="entry name" value="EF-hand"/>
    <property type="match status" value="1"/>
</dbReference>
<organism evidence="2 3">
    <name type="scientific">Nocardiopsis alba</name>
    <dbReference type="NCBI Taxonomy" id="53437"/>
    <lineage>
        <taxon>Bacteria</taxon>
        <taxon>Bacillati</taxon>
        <taxon>Actinomycetota</taxon>
        <taxon>Actinomycetes</taxon>
        <taxon>Streptosporangiales</taxon>
        <taxon>Nocardiopsidaceae</taxon>
        <taxon>Nocardiopsis</taxon>
    </lineage>
</organism>
<dbReference type="EMBL" id="WWHY01000001">
    <property type="protein sequence ID" value="MYR35567.1"/>
    <property type="molecule type" value="Genomic_DNA"/>
</dbReference>
<gene>
    <name evidence="2" type="ORF">GTW20_25720</name>
</gene>
<dbReference type="Proteomes" id="UP000467124">
    <property type="component" value="Unassembled WGS sequence"/>
</dbReference>
<evidence type="ECO:0000313" key="3">
    <source>
        <dbReference type="Proteomes" id="UP000467124"/>
    </source>
</evidence>
<name>A0A7K2J0F9_9ACTN</name>
<dbReference type="InterPro" id="IPR018247">
    <property type="entry name" value="EF_Hand_1_Ca_BS"/>
</dbReference>
<dbReference type="GO" id="GO:0005509">
    <property type="term" value="F:calcium ion binding"/>
    <property type="evidence" value="ECO:0007669"/>
    <property type="project" value="InterPro"/>
</dbReference>
<comment type="caution">
    <text evidence="2">The sequence shown here is derived from an EMBL/GenBank/DDBJ whole genome shotgun (WGS) entry which is preliminary data.</text>
</comment>
<dbReference type="PROSITE" id="PS00018">
    <property type="entry name" value="EF_HAND_1"/>
    <property type="match status" value="2"/>
</dbReference>
<dbReference type="Pfam" id="PF13202">
    <property type="entry name" value="EF-hand_5"/>
    <property type="match status" value="1"/>
</dbReference>
<protein>
    <recommendedName>
        <fullName evidence="1">EF-hand domain-containing protein</fullName>
    </recommendedName>
</protein>
<accession>A0A7K2J0F9</accession>
<dbReference type="InterPro" id="IPR002048">
    <property type="entry name" value="EF_hand_dom"/>
</dbReference>
<dbReference type="AlphaFoldDB" id="A0A7K2J0F9"/>
<reference evidence="2 3" key="1">
    <citation type="journal article" date="2019" name="Nat. Commun.">
        <title>The antimicrobial potential of Streptomyces from insect microbiomes.</title>
        <authorList>
            <person name="Chevrette M.G."/>
            <person name="Carlson C.M."/>
            <person name="Ortega H.E."/>
            <person name="Thomas C."/>
            <person name="Ananiev G.E."/>
            <person name="Barns K.J."/>
            <person name="Book A.J."/>
            <person name="Cagnazzo J."/>
            <person name="Carlos C."/>
            <person name="Flanigan W."/>
            <person name="Grubbs K.J."/>
            <person name="Horn H.A."/>
            <person name="Hoffmann F.M."/>
            <person name="Klassen J.L."/>
            <person name="Knack J.J."/>
            <person name="Lewin G.R."/>
            <person name="McDonald B.R."/>
            <person name="Muller L."/>
            <person name="Melo W.G.P."/>
            <person name="Pinto-Tomas A.A."/>
            <person name="Schmitz A."/>
            <person name="Wendt-Pienkowski E."/>
            <person name="Wildman S."/>
            <person name="Zhao M."/>
            <person name="Zhang F."/>
            <person name="Bugni T.S."/>
            <person name="Andes D.R."/>
            <person name="Pupo M.T."/>
            <person name="Currie C.R."/>
        </authorList>
    </citation>
    <scope>NUCLEOTIDE SEQUENCE [LARGE SCALE GENOMIC DNA]</scope>
    <source>
        <strain evidence="2 3">SID5840</strain>
    </source>
</reference>
<proteinExistence type="predicted"/>
<sequence>MPLTPEFEIKASRLFEAHDIDDDGYLTGTDYESLAEAYRTAVDLDSRQPEARNLQQAFDQWWGALLMSSDGSDERIGPDEFLQALRSLVSNESRSDLIDSLPKAVFHALDTDRVDRVGHVAFLAATRRLNILTPRAIRHFKAMDTDGDGYLSRDELTEAWRKYLVVPDLDHPGGALLGAA</sequence>